<protein>
    <recommendedName>
        <fullName evidence="6">NAD kinase</fullName>
        <ecNumber evidence="6">2.7.1.23</ecNumber>
    </recommendedName>
    <alternativeName>
        <fullName evidence="6">ATP-dependent NAD kinase</fullName>
    </alternativeName>
</protein>
<dbReference type="HAMAP" id="MF_00361">
    <property type="entry name" value="NAD_kinase"/>
    <property type="match status" value="1"/>
</dbReference>
<accession>A0A375I4Y7</accession>
<proteinExistence type="inferred from homology"/>
<evidence type="ECO:0000256" key="3">
    <source>
        <dbReference type="ARBA" id="ARBA00022857"/>
    </source>
</evidence>
<evidence type="ECO:0000256" key="2">
    <source>
        <dbReference type="ARBA" id="ARBA00022777"/>
    </source>
</evidence>
<comment type="subcellular location">
    <subcellularLocation>
        <location evidence="6">Cytoplasm</location>
    </subcellularLocation>
</comment>
<dbReference type="Pfam" id="PF01513">
    <property type="entry name" value="NAD_kinase"/>
    <property type="match status" value="1"/>
</dbReference>
<dbReference type="SUPFAM" id="SSF111331">
    <property type="entry name" value="NAD kinase/diacylglycerol kinase-like"/>
    <property type="match status" value="1"/>
</dbReference>
<dbReference type="GO" id="GO:0051287">
    <property type="term" value="F:NAD binding"/>
    <property type="evidence" value="ECO:0007669"/>
    <property type="project" value="UniProtKB-ARBA"/>
</dbReference>
<keyword evidence="6" id="KW-0547">Nucleotide-binding</keyword>
<comment type="caution">
    <text evidence="6">Lacks conserved residue(s) required for the propagation of feature annotation.</text>
</comment>
<dbReference type="AlphaFoldDB" id="A0A375I4Y7"/>
<dbReference type="GO" id="GO:0046872">
    <property type="term" value="F:metal ion binding"/>
    <property type="evidence" value="ECO:0007669"/>
    <property type="project" value="UniProtKB-UniRule"/>
</dbReference>
<dbReference type="RefSeq" id="WP_119716336.1">
    <property type="nucleotide sequence ID" value="NZ_OMOH01000010.1"/>
</dbReference>
<dbReference type="GO" id="GO:0006741">
    <property type="term" value="P:NADP+ biosynthetic process"/>
    <property type="evidence" value="ECO:0007669"/>
    <property type="project" value="UniProtKB-UniRule"/>
</dbReference>
<dbReference type="Gene3D" id="3.40.50.10330">
    <property type="entry name" value="Probable inorganic polyphosphate/atp-NAD kinase, domain 1"/>
    <property type="match status" value="1"/>
</dbReference>
<dbReference type="Pfam" id="PF20143">
    <property type="entry name" value="NAD_kinase_C"/>
    <property type="match status" value="1"/>
</dbReference>
<evidence type="ECO:0000256" key="4">
    <source>
        <dbReference type="ARBA" id="ARBA00023027"/>
    </source>
</evidence>
<keyword evidence="2 6" id="KW-0418">Kinase</keyword>
<dbReference type="InterPro" id="IPR002504">
    <property type="entry name" value="NADK"/>
</dbReference>
<evidence type="ECO:0000313" key="8">
    <source>
        <dbReference type="Proteomes" id="UP000265962"/>
    </source>
</evidence>
<comment type="function">
    <text evidence="6">Involved in the regulation of the intracellular balance of NAD and NADP, and is a key enzyme in the biosynthesis of NADP. Catalyzes specifically the phosphorylation on 2'-hydroxyl of the adenosine moiety of NAD to yield NADP.</text>
</comment>
<dbReference type="InterPro" id="IPR016064">
    <property type="entry name" value="NAD/diacylglycerol_kinase_sf"/>
</dbReference>
<dbReference type="PANTHER" id="PTHR20275:SF0">
    <property type="entry name" value="NAD KINASE"/>
    <property type="match status" value="1"/>
</dbReference>
<dbReference type="InterPro" id="IPR017438">
    <property type="entry name" value="ATP-NAD_kinase_N"/>
</dbReference>
<dbReference type="InterPro" id="IPR017437">
    <property type="entry name" value="ATP-NAD_kinase_PpnK-typ_C"/>
</dbReference>
<keyword evidence="8" id="KW-1185">Reference proteome</keyword>
<keyword evidence="6" id="KW-0963">Cytoplasm</keyword>
<dbReference type="EMBL" id="OMOH01000010">
    <property type="protein sequence ID" value="SPF69240.1"/>
    <property type="molecule type" value="Genomic_DNA"/>
</dbReference>
<dbReference type="PANTHER" id="PTHR20275">
    <property type="entry name" value="NAD KINASE"/>
    <property type="match status" value="1"/>
</dbReference>
<keyword evidence="3 6" id="KW-0521">NADP</keyword>
<name>A0A375I4Y7_9ACTN</name>
<feature type="binding site" evidence="6">
    <location>
        <position position="213"/>
    </location>
    <ligand>
        <name>NAD(+)</name>
        <dbReference type="ChEBI" id="CHEBI:57540"/>
    </ligand>
</feature>
<reference evidence="8" key="1">
    <citation type="submission" date="2018-02" db="EMBL/GenBank/DDBJ databases">
        <authorList>
            <person name="Hornung B."/>
        </authorList>
    </citation>
    <scope>NUCLEOTIDE SEQUENCE [LARGE SCALE GENOMIC DNA]</scope>
</reference>
<dbReference type="OrthoDB" id="9774737at2"/>
<dbReference type="Gene3D" id="2.60.200.30">
    <property type="entry name" value="Probable inorganic polyphosphate/atp-NAD kinase, domain 2"/>
    <property type="match status" value="1"/>
</dbReference>
<dbReference type="GO" id="GO:0003951">
    <property type="term" value="F:NAD+ kinase activity"/>
    <property type="evidence" value="ECO:0007669"/>
    <property type="project" value="UniProtKB-UniRule"/>
</dbReference>
<organism evidence="7 8">
    <name type="scientific">Propionibacterium ruminifibrarum</name>
    <dbReference type="NCBI Taxonomy" id="1962131"/>
    <lineage>
        <taxon>Bacteria</taxon>
        <taxon>Bacillati</taxon>
        <taxon>Actinomycetota</taxon>
        <taxon>Actinomycetes</taxon>
        <taxon>Propionibacteriales</taxon>
        <taxon>Propionibacteriaceae</taxon>
        <taxon>Propionibacterium</taxon>
    </lineage>
</organism>
<dbReference type="GO" id="GO:0019674">
    <property type="term" value="P:NAD+ metabolic process"/>
    <property type="evidence" value="ECO:0007669"/>
    <property type="project" value="InterPro"/>
</dbReference>
<feature type="binding site" evidence="6">
    <location>
        <position position="178"/>
    </location>
    <ligand>
        <name>NAD(+)</name>
        <dbReference type="ChEBI" id="CHEBI:57540"/>
    </ligand>
</feature>
<dbReference type="NCBIfam" id="NF002892">
    <property type="entry name" value="PRK03372.1"/>
    <property type="match status" value="1"/>
</dbReference>
<keyword evidence="4 6" id="KW-0520">NAD</keyword>
<feature type="binding site" evidence="6">
    <location>
        <position position="78"/>
    </location>
    <ligand>
        <name>NAD(+)</name>
        <dbReference type="ChEBI" id="CHEBI:57540"/>
    </ligand>
</feature>
<comment type="cofactor">
    <cofactor evidence="6">
        <name>a divalent metal cation</name>
        <dbReference type="ChEBI" id="CHEBI:60240"/>
    </cofactor>
</comment>
<feature type="binding site" evidence="6">
    <location>
        <begin position="73"/>
        <end position="74"/>
    </location>
    <ligand>
        <name>NAD(+)</name>
        <dbReference type="ChEBI" id="CHEBI:57540"/>
    </ligand>
</feature>
<evidence type="ECO:0000256" key="1">
    <source>
        <dbReference type="ARBA" id="ARBA00022679"/>
    </source>
</evidence>
<keyword evidence="1 6" id="KW-0808">Transferase</keyword>
<feature type="binding site" evidence="6">
    <location>
        <begin position="148"/>
        <end position="149"/>
    </location>
    <ligand>
        <name>NAD(+)</name>
        <dbReference type="ChEBI" id="CHEBI:57540"/>
    </ligand>
</feature>
<feature type="binding site" evidence="6">
    <location>
        <position position="159"/>
    </location>
    <ligand>
        <name>NAD(+)</name>
        <dbReference type="ChEBI" id="CHEBI:57540"/>
    </ligand>
</feature>
<evidence type="ECO:0000256" key="6">
    <source>
        <dbReference type="HAMAP-Rule" id="MF_00361"/>
    </source>
</evidence>
<dbReference type="GO" id="GO:0005524">
    <property type="term" value="F:ATP binding"/>
    <property type="evidence" value="ECO:0007669"/>
    <property type="project" value="UniProtKB-KW"/>
</dbReference>
<comment type="similarity">
    <text evidence="6">Belongs to the NAD kinase family.</text>
</comment>
<feature type="active site" description="Proton acceptor" evidence="6">
    <location>
        <position position="73"/>
    </location>
</feature>
<dbReference type="Proteomes" id="UP000265962">
    <property type="component" value="Unassembled WGS sequence"/>
</dbReference>
<feature type="binding site" evidence="6">
    <location>
        <begin position="189"/>
        <end position="194"/>
    </location>
    <ligand>
        <name>NAD(+)</name>
        <dbReference type="ChEBI" id="CHEBI:57540"/>
    </ligand>
</feature>
<keyword evidence="6" id="KW-0067">ATP-binding</keyword>
<comment type="catalytic activity">
    <reaction evidence="5 6">
        <text>NAD(+) + ATP = ADP + NADP(+) + H(+)</text>
        <dbReference type="Rhea" id="RHEA:18629"/>
        <dbReference type="ChEBI" id="CHEBI:15378"/>
        <dbReference type="ChEBI" id="CHEBI:30616"/>
        <dbReference type="ChEBI" id="CHEBI:57540"/>
        <dbReference type="ChEBI" id="CHEBI:58349"/>
        <dbReference type="ChEBI" id="CHEBI:456216"/>
        <dbReference type="EC" id="2.7.1.23"/>
    </reaction>
</comment>
<evidence type="ECO:0000313" key="7">
    <source>
        <dbReference type="EMBL" id="SPF69240.1"/>
    </source>
</evidence>
<dbReference type="EC" id="2.7.1.23" evidence="6"/>
<sequence>MEETRRVAVVIHPTRQEAVTSAVEFIGGMHRHGIECMVEATHLDDVRAQLPDVRIDPLSIDSKVELIAVFGGDGSILRASEWALPRGIPLLGVNLGHVGFLAELEASEIGELIEKVAARDYVIEKRLTLRVRVFDTEGTAVWTSFAVNEVSTEKASRRRMADLMVLIDGRPLSRWACDGVLVASASGSTAYGFSAGGPVIWPNTEAFEVVPIAAHALFSQACVVAPSSQVELQLLGDLTSSAIVWCDGRRSFELRPGYSIVVERYPQDLQIARLSEQPFTTRLVRKFGLDVEGWRAPRRQGG</sequence>
<dbReference type="GO" id="GO:0005737">
    <property type="term" value="C:cytoplasm"/>
    <property type="evidence" value="ECO:0007669"/>
    <property type="project" value="UniProtKB-SubCell"/>
</dbReference>
<evidence type="ECO:0000256" key="5">
    <source>
        <dbReference type="ARBA" id="ARBA00047925"/>
    </source>
</evidence>
<gene>
    <name evidence="6" type="primary">nadK</name>
    <name evidence="7" type="ORF">PROPJV5_2201</name>
</gene>